<sequence length="51" mass="5871">MYLTIAQISDDDLFKENNLVQISLSSGQLQHVHDCSVHLSPRFVLTRRQLC</sequence>
<protein>
    <submittedName>
        <fullName evidence="1">Uncharacterized protein</fullName>
    </submittedName>
</protein>
<gene>
    <name evidence="1" type="ORF">M378DRAFT_163445</name>
</gene>
<proteinExistence type="predicted"/>
<evidence type="ECO:0000313" key="1">
    <source>
        <dbReference type="EMBL" id="KIL64200.1"/>
    </source>
</evidence>
<dbReference type="AlphaFoldDB" id="A0A0C2SLY0"/>
<dbReference type="Proteomes" id="UP000054549">
    <property type="component" value="Unassembled WGS sequence"/>
</dbReference>
<evidence type="ECO:0000313" key="2">
    <source>
        <dbReference type="Proteomes" id="UP000054549"/>
    </source>
</evidence>
<dbReference type="InParanoid" id="A0A0C2SLY0"/>
<keyword evidence="2" id="KW-1185">Reference proteome</keyword>
<name>A0A0C2SLY0_AMAMK</name>
<organism evidence="1 2">
    <name type="scientific">Amanita muscaria (strain Koide BX008)</name>
    <dbReference type="NCBI Taxonomy" id="946122"/>
    <lineage>
        <taxon>Eukaryota</taxon>
        <taxon>Fungi</taxon>
        <taxon>Dikarya</taxon>
        <taxon>Basidiomycota</taxon>
        <taxon>Agaricomycotina</taxon>
        <taxon>Agaricomycetes</taxon>
        <taxon>Agaricomycetidae</taxon>
        <taxon>Agaricales</taxon>
        <taxon>Pluteineae</taxon>
        <taxon>Amanitaceae</taxon>
        <taxon>Amanita</taxon>
    </lineage>
</organism>
<accession>A0A0C2SLY0</accession>
<reference evidence="1 2" key="1">
    <citation type="submission" date="2014-04" db="EMBL/GenBank/DDBJ databases">
        <title>Evolutionary Origins and Diversification of the Mycorrhizal Mutualists.</title>
        <authorList>
            <consortium name="DOE Joint Genome Institute"/>
            <consortium name="Mycorrhizal Genomics Consortium"/>
            <person name="Kohler A."/>
            <person name="Kuo A."/>
            <person name="Nagy L.G."/>
            <person name="Floudas D."/>
            <person name="Copeland A."/>
            <person name="Barry K.W."/>
            <person name="Cichocki N."/>
            <person name="Veneault-Fourrey C."/>
            <person name="LaButti K."/>
            <person name="Lindquist E.A."/>
            <person name="Lipzen A."/>
            <person name="Lundell T."/>
            <person name="Morin E."/>
            <person name="Murat C."/>
            <person name="Riley R."/>
            <person name="Ohm R."/>
            <person name="Sun H."/>
            <person name="Tunlid A."/>
            <person name="Henrissat B."/>
            <person name="Grigoriev I.V."/>
            <person name="Hibbett D.S."/>
            <person name="Martin F."/>
        </authorList>
    </citation>
    <scope>NUCLEOTIDE SEQUENCE [LARGE SCALE GENOMIC DNA]</scope>
    <source>
        <strain evidence="1 2">Koide BX008</strain>
    </source>
</reference>
<dbReference type="EMBL" id="KN818251">
    <property type="protein sequence ID" value="KIL64200.1"/>
    <property type="molecule type" value="Genomic_DNA"/>
</dbReference>
<dbReference type="HOGENOM" id="CLU_3105870_0_0_1"/>